<evidence type="ECO:0000313" key="10">
    <source>
        <dbReference type="Proteomes" id="UP000632377"/>
    </source>
</evidence>
<comment type="caution">
    <text evidence="9">The sequence shown here is derived from an EMBL/GenBank/DDBJ whole genome shotgun (WGS) entry which is preliminary data.</text>
</comment>
<feature type="transmembrane region" description="Helical" evidence="8">
    <location>
        <begin position="322"/>
        <end position="341"/>
    </location>
</feature>
<evidence type="ECO:0000256" key="3">
    <source>
        <dbReference type="ARBA" id="ARBA00022448"/>
    </source>
</evidence>
<protein>
    <submittedName>
        <fullName evidence="9">Iron chelate uptake ABC transporter family permease subunit</fullName>
    </submittedName>
</protein>
<organism evidence="9 10">
    <name type="scientific">Clostridium rhizosphaerae</name>
    <dbReference type="NCBI Taxonomy" id="2803861"/>
    <lineage>
        <taxon>Bacteria</taxon>
        <taxon>Bacillati</taxon>
        <taxon>Bacillota</taxon>
        <taxon>Clostridia</taxon>
        <taxon>Eubacteriales</taxon>
        <taxon>Clostridiaceae</taxon>
        <taxon>Clostridium</taxon>
    </lineage>
</organism>
<keyword evidence="6 8" id="KW-1133">Transmembrane helix</keyword>
<evidence type="ECO:0000256" key="4">
    <source>
        <dbReference type="ARBA" id="ARBA00022475"/>
    </source>
</evidence>
<dbReference type="SUPFAM" id="SSF81345">
    <property type="entry name" value="ABC transporter involved in vitamin B12 uptake, BtuC"/>
    <property type="match status" value="1"/>
</dbReference>
<dbReference type="CDD" id="cd06550">
    <property type="entry name" value="TM_ABC_iron-siderophores_like"/>
    <property type="match status" value="1"/>
</dbReference>
<dbReference type="Proteomes" id="UP000632377">
    <property type="component" value="Unassembled WGS sequence"/>
</dbReference>
<comment type="similarity">
    <text evidence="2">Belongs to the binding-protein-dependent transport system permease family. FecCD subfamily.</text>
</comment>
<dbReference type="PANTHER" id="PTHR30472:SF25">
    <property type="entry name" value="ABC TRANSPORTER PERMEASE PROTEIN MJ0876-RELATED"/>
    <property type="match status" value="1"/>
</dbReference>
<evidence type="ECO:0000256" key="5">
    <source>
        <dbReference type="ARBA" id="ARBA00022692"/>
    </source>
</evidence>
<name>A0ABS1TA29_9CLOT</name>
<feature type="transmembrane region" description="Helical" evidence="8">
    <location>
        <begin position="164"/>
        <end position="185"/>
    </location>
</feature>
<feature type="transmembrane region" description="Helical" evidence="8">
    <location>
        <begin position="75"/>
        <end position="92"/>
    </location>
</feature>
<keyword evidence="7 8" id="KW-0472">Membrane</keyword>
<feature type="transmembrane region" description="Helical" evidence="8">
    <location>
        <begin position="129"/>
        <end position="152"/>
    </location>
</feature>
<evidence type="ECO:0000256" key="1">
    <source>
        <dbReference type="ARBA" id="ARBA00004651"/>
    </source>
</evidence>
<dbReference type="InterPro" id="IPR000522">
    <property type="entry name" value="ABC_transptr_permease_BtuC"/>
</dbReference>
<dbReference type="RefSeq" id="WP_202748884.1">
    <property type="nucleotide sequence ID" value="NZ_JAESWC010000004.1"/>
</dbReference>
<evidence type="ECO:0000256" key="2">
    <source>
        <dbReference type="ARBA" id="ARBA00007935"/>
    </source>
</evidence>
<feature type="transmembrane region" description="Helical" evidence="8">
    <location>
        <begin position="291"/>
        <end position="310"/>
    </location>
</feature>
<accession>A0ABS1TA29</accession>
<dbReference type="EMBL" id="JAESWC010000004">
    <property type="protein sequence ID" value="MBL4936195.1"/>
    <property type="molecule type" value="Genomic_DNA"/>
</dbReference>
<dbReference type="PANTHER" id="PTHR30472">
    <property type="entry name" value="FERRIC ENTEROBACTIN TRANSPORT SYSTEM PERMEASE PROTEIN"/>
    <property type="match status" value="1"/>
</dbReference>
<feature type="transmembrane region" description="Helical" evidence="8">
    <location>
        <begin position="253"/>
        <end position="279"/>
    </location>
</feature>
<sequence>MIRLIAKRKKLLFIILLIAYVLLAITAVSMGAASLTPYMVLKVVLKSIPFIGKYISGSVSSTHFLIVFMVRMPRIVMASIVGTGLAVVGASFQSMFKNPMADPYVLGISSGAALGAAAAIVIKIQNAAFSLSIITISAFAGAAITTIVVYAVAQDRGKVTTTNLLLAGSAVSFLMSSMISIIMVFNQQEVNKIVFWMMGSFNASSWENISIIAPIVLLGTVVIYFFNRDLNLMLTGDDNARSLGIETEKVKKIIIVASSMVMAVSVAFSGIIGFVGFLVPHIIRIIFGPDNKILIPFSALGGAIFLLLADTAARTAAAPAELPVGAVTALIGAPYFIYLLIKMKKRSV</sequence>
<comment type="subcellular location">
    <subcellularLocation>
        <location evidence="1">Cell membrane</location>
        <topology evidence="1">Multi-pass membrane protein</topology>
    </subcellularLocation>
</comment>
<keyword evidence="3" id="KW-0813">Transport</keyword>
<feature type="transmembrane region" description="Helical" evidence="8">
    <location>
        <begin position="12"/>
        <end position="35"/>
    </location>
</feature>
<feature type="transmembrane region" description="Helical" evidence="8">
    <location>
        <begin position="206"/>
        <end position="226"/>
    </location>
</feature>
<dbReference type="Pfam" id="PF01032">
    <property type="entry name" value="FecCD"/>
    <property type="match status" value="1"/>
</dbReference>
<feature type="transmembrane region" description="Helical" evidence="8">
    <location>
        <begin position="47"/>
        <end position="68"/>
    </location>
</feature>
<reference evidence="9 10" key="1">
    <citation type="submission" date="2021-01" db="EMBL/GenBank/DDBJ databases">
        <title>Genome public.</title>
        <authorList>
            <person name="Liu C."/>
            <person name="Sun Q."/>
        </authorList>
    </citation>
    <scope>NUCLEOTIDE SEQUENCE [LARGE SCALE GENOMIC DNA]</scope>
    <source>
        <strain evidence="9 10">YIM B02515</strain>
    </source>
</reference>
<keyword evidence="10" id="KW-1185">Reference proteome</keyword>
<evidence type="ECO:0000256" key="8">
    <source>
        <dbReference type="SAM" id="Phobius"/>
    </source>
</evidence>
<evidence type="ECO:0000256" key="6">
    <source>
        <dbReference type="ARBA" id="ARBA00022989"/>
    </source>
</evidence>
<feature type="transmembrane region" description="Helical" evidence="8">
    <location>
        <begin position="104"/>
        <end position="122"/>
    </location>
</feature>
<evidence type="ECO:0000313" key="9">
    <source>
        <dbReference type="EMBL" id="MBL4936195.1"/>
    </source>
</evidence>
<evidence type="ECO:0000256" key="7">
    <source>
        <dbReference type="ARBA" id="ARBA00023136"/>
    </source>
</evidence>
<dbReference type="Gene3D" id="1.10.3470.10">
    <property type="entry name" value="ABC transporter involved in vitamin B12 uptake, BtuC"/>
    <property type="match status" value="1"/>
</dbReference>
<keyword evidence="5 8" id="KW-0812">Transmembrane</keyword>
<keyword evidence="4" id="KW-1003">Cell membrane</keyword>
<dbReference type="InterPro" id="IPR037294">
    <property type="entry name" value="ABC_BtuC-like"/>
</dbReference>
<gene>
    <name evidence="9" type="ORF">JK636_10535</name>
</gene>
<proteinExistence type="inferred from homology"/>